<evidence type="ECO:0000313" key="3">
    <source>
        <dbReference type="EMBL" id="NHN33970.1"/>
    </source>
</evidence>
<protein>
    <submittedName>
        <fullName evidence="3">Glucosamine-6-phosphate deaminase</fullName>
    </submittedName>
</protein>
<accession>A0ABX0JF00</accession>
<dbReference type="Gene3D" id="3.40.50.1360">
    <property type="match status" value="1"/>
</dbReference>
<feature type="domain" description="Glucosamine/galactosamine-6-phosphate isomerase" evidence="2">
    <location>
        <begin position="8"/>
        <end position="228"/>
    </location>
</feature>
<sequence length="251" mass="27974">MKVSVWKDSQELGEQAALYSAKVIKEKIEQNGKARIILSTGASQFDTLKALIALPLDWSKVEMFHLDEYVNLPISHPASFRKYLQERLVDLVPTMLNVHFVSGEGDVLKQIEQLTAEIRKAPIDLALIGIGENAHIAFNDPPADFDTKEAYIVVDLDEGCKKQQVGEGWFPSLAEVPNQAISMTVHQIMQSEVIVSSVPHRVKAKAIKDMIANDVTNLIPATMLKTHRNMALFLDEQSASEVDKDLLETIK</sequence>
<dbReference type="PANTHER" id="PTHR11280:SF6">
    <property type="entry name" value="GLUCOSAMINE-6-PHOSPHATE ISOMERASE NAGB"/>
    <property type="match status" value="1"/>
</dbReference>
<keyword evidence="1" id="KW-0119">Carbohydrate metabolism</keyword>
<dbReference type="Proteomes" id="UP001165962">
    <property type="component" value="Unassembled WGS sequence"/>
</dbReference>
<dbReference type="InterPro" id="IPR037171">
    <property type="entry name" value="NagB/RpiA_transferase-like"/>
</dbReference>
<dbReference type="InterPro" id="IPR004547">
    <property type="entry name" value="Glucosamine6P_isomerase"/>
</dbReference>
<evidence type="ECO:0000313" key="4">
    <source>
        <dbReference type="Proteomes" id="UP001165962"/>
    </source>
</evidence>
<dbReference type="Pfam" id="PF01182">
    <property type="entry name" value="Glucosamine_iso"/>
    <property type="match status" value="1"/>
</dbReference>
<reference evidence="3" key="1">
    <citation type="submission" date="2020-03" db="EMBL/GenBank/DDBJ databases">
        <title>Draft sequencing of Paenibacilllus sp. S3N08.</title>
        <authorList>
            <person name="Kim D.-U."/>
        </authorList>
    </citation>
    <scope>NUCLEOTIDE SEQUENCE</scope>
    <source>
        <strain evidence="3">S3N08</strain>
    </source>
</reference>
<proteinExistence type="predicted"/>
<gene>
    <name evidence="3" type="ORF">G9U52_29555</name>
</gene>
<dbReference type="PANTHER" id="PTHR11280">
    <property type="entry name" value="GLUCOSAMINE-6-PHOSPHATE ISOMERASE"/>
    <property type="match status" value="1"/>
</dbReference>
<keyword evidence="4" id="KW-1185">Reference proteome</keyword>
<dbReference type="EMBL" id="JAAOIW010000015">
    <property type="protein sequence ID" value="NHN33970.1"/>
    <property type="molecule type" value="Genomic_DNA"/>
</dbReference>
<organism evidence="3 4">
    <name type="scientific">Paenibacillus agricola</name>
    <dbReference type="NCBI Taxonomy" id="2716264"/>
    <lineage>
        <taxon>Bacteria</taxon>
        <taxon>Bacillati</taxon>
        <taxon>Bacillota</taxon>
        <taxon>Bacilli</taxon>
        <taxon>Bacillales</taxon>
        <taxon>Paenibacillaceae</taxon>
        <taxon>Paenibacillus</taxon>
    </lineage>
</organism>
<dbReference type="SUPFAM" id="SSF100950">
    <property type="entry name" value="NagB/RpiA/CoA transferase-like"/>
    <property type="match status" value="1"/>
</dbReference>
<evidence type="ECO:0000256" key="1">
    <source>
        <dbReference type="ARBA" id="ARBA00023277"/>
    </source>
</evidence>
<dbReference type="InterPro" id="IPR006148">
    <property type="entry name" value="Glc/Gal-6P_isomerase"/>
</dbReference>
<dbReference type="CDD" id="cd01399">
    <property type="entry name" value="GlcN6P_deaminase"/>
    <property type="match status" value="1"/>
</dbReference>
<evidence type="ECO:0000259" key="2">
    <source>
        <dbReference type="Pfam" id="PF01182"/>
    </source>
</evidence>
<dbReference type="RefSeq" id="WP_166154461.1">
    <property type="nucleotide sequence ID" value="NZ_JAAOIW010000015.1"/>
</dbReference>
<name>A0ABX0JF00_9BACL</name>
<comment type="caution">
    <text evidence="3">The sequence shown here is derived from an EMBL/GenBank/DDBJ whole genome shotgun (WGS) entry which is preliminary data.</text>
</comment>